<evidence type="ECO:0000256" key="4">
    <source>
        <dbReference type="ARBA" id="ARBA00022692"/>
    </source>
</evidence>
<evidence type="ECO:0000256" key="9">
    <source>
        <dbReference type="ARBA" id="ARBA00023136"/>
    </source>
</evidence>
<evidence type="ECO:0000256" key="5">
    <source>
        <dbReference type="ARBA" id="ARBA00022787"/>
    </source>
</evidence>
<keyword evidence="7" id="KW-0175">Coiled coil</keyword>
<keyword evidence="6" id="KW-1133">Transmembrane helix</keyword>
<evidence type="ECO:0000256" key="12">
    <source>
        <dbReference type="RuleBase" id="RU368040"/>
    </source>
</evidence>
<dbReference type="GO" id="GO:0090141">
    <property type="term" value="P:positive regulation of mitochondrial fission"/>
    <property type="evidence" value="ECO:0007669"/>
    <property type="project" value="UniProtKB-UniRule"/>
</dbReference>
<keyword evidence="9" id="KW-0472">Membrane</keyword>
<keyword evidence="5 12" id="KW-1000">Mitochondrion outer membrane</keyword>
<evidence type="ECO:0000256" key="1">
    <source>
        <dbReference type="ARBA" id="ARBA00002338"/>
    </source>
</evidence>
<organism evidence="14 15">
    <name type="scientific">Muntiacus muntjak</name>
    <name type="common">Barking deer</name>
    <name type="synonym">Indian muntjac</name>
    <dbReference type="NCBI Taxonomy" id="9888"/>
    <lineage>
        <taxon>Eukaryota</taxon>
        <taxon>Metazoa</taxon>
        <taxon>Chordata</taxon>
        <taxon>Craniata</taxon>
        <taxon>Vertebrata</taxon>
        <taxon>Euteleostomi</taxon>
        <taxon>Mammalia</taxon>
        <taxon>Eutheria</taxon>
        <taxon>Laurasiatheria</taxon>
        <taxon>Artiodactyla</taxon>
        <taxon>Ruminantia</taxon>
        <taxon>Pecora</taxon>
        <taxon>Cervidae</taxon>
        <taxon>Muntiacinae</taxon>
        <taxon>Muntiacus</taxon>
    </lineage>
</organism>
<evidence type="ECO:0000313" key="15">
    <source>
        <dbReference type="Proteomes" id="UP000326458"/>
    </source>
</evidence>
<accession>A0A5N3W695</accession>
<dbReference type="InterPro" id="IPR039433">
    <property type="entry name" value="Mff-like_dom"/>
</dbReference>
<comment type="similarity">
    <text evidence="2 12">Belongs to the Tango11 family.</text>
</comment>
<comment type="function">
    <text evidence="1">Plays a role in mitochondrial and peroxisomal fission. Promotes the recruitment and association of the fission mediator dynamin-related protein 1 (DNM1L) to the mitochondrial surface. May be involved in regulation of synaptic vesicle membrane dynamics by recruitment of DNM1L to clathrin-containing vesicles.</text>
</comment>
<keyword evidence="8 12" id="KW-0496">Mitochondrion</keyword>
<evidence type="ECO:0000256" key="10">
    <source>
        <dbReference type="ARBA" id="ARBA00023140"/>
    </source>
</evidence>
<dbReference type="Pfam" id="PF05644">
    <property type="entry name" value="Miff"/>
    <property type="match status" value="1"/>
</dbReference>
<dbReference type="GO" id="GO:0090314">
    <property type="term" value="P:positive regulation of protein targeting to membrane"/>
    <property type="evidence" value="ECO:0007669"/>
    <property type="project" value="UniProtKB-UniRule"/>
</dbReference>
<dbReference type="Proteomes" id="UP000326458">
    <property type="component" value="Unassembled WGS sequence"/>
</dbReference>
<dbReference type="AlphaFoldDB" id="A0A5N3W695"/>
<dbReference type="PANTHER" id="PTHR16501">
    <property type="entry name" value="TRANSPORT AND GOLGI ORGANIZATION PROTEIN 11"/>
    <property type="match status" value="1"/>
</dbReference>
<evidence type="ECO:0000256" key="11">
    <source>
        <dbReference type="ARBA" id="ARBA00047090"/>
    </source>
</evidence>
<keyword evidence="4" id="KW-0812">Transmembrane</keyword>
<dbReference type="PANTHER" id="PTHR16501:SF17">
    <property type="entry name" value="MITOCHONDRIAL FISSION FACTOR"/>
    <property type="match status" value="1"/>
</dbReference>
<comment type="subunit">
    <text evidence="11">Homodimer. Interacts with DNM1L. Interacts with C11orf65/MFI; the interaction inhibits MFF interaction with DNM1L.</text>
</comment>
<keyword evidence="10 12" id="KW-0576">Peroxisome</keyword>
<evidence type="ECO:0000313" key="14">
    <source>
        <dbReference type="EMBL" id="KAB0357151.1"/>
    </source>
</evidence>
<proteinExistence type="inferred from homology"/>
<evidence type="ECO:0000256" key="6">
    <source>
        <dbReference type="ARBA" id="ARBA00022989"/>
    </source>
</evidence>
<dbReference type="InterPro" id="IPR008518">
    <property type="entry name" value="Mff/Tango-11"/>
</dbReference>
<evidence type="ECO:0000259" key="13">
    <source>
        <dbReference type="Pfam" id="PF05644"/>
    </source>
</evidence>
<dbReference type="GO" id="GO:0005741">
    <property type="term" value="C:mitochondrial outer membrane"/>
    <property type="evidence" value="ECO:0007669"/>
    <property type="project" value="UniProtKB-SubCell"/>
</dbReference>
<evidence type="ECO:0000256" key="7">
    <source>
        <dbReference type="ARBA" id="ARBA00023054"/>
    </source>
</evidence>
<sequence length="224" mass="24939">MSKRRASGCGAAFLSPTAAEMAEITPTNADLEQGFQEGVSNASVIMQVPERIVQISRPDLKQSTPFKPMALKTPHPVLTLSERPLDFLEIHAVGRLKIKLSVSENAVHQNGQLVRTDSIVCLSKGPNKRESVYRQESLVNIFRDPHYLNSRQGLLYTYDLTDIDQRNKIGKIDILNSLANLQGSLVCRSISDSRSAVGRLQMEASVIFWKTVLFLPKTIKYVNS</sequence>
<name>A0A5N3W695_MUNMU</name>
<evidence type="ECO:0000256" key="8">
    <source>
        <dbReference type="ARBA" id="ARBA00023128"/>
    </source>
</evidence>
<evidence type="ECO:0000256" key="2">
    <source>
        <dbReference type="ARBA" id="ARBA00009806"/>
    </source>
</evidence>
<reference evidence="14 15" key="1">
    <citation type="submission" date="2019-06" db="EMBL/GenBank/DDBJ databases">
        <title>Discovery of a novel chromosome fission-fusion reversal in muntjac.</title>
        <authorList>
            <person name="Mudd A.B."/>
            <person name="Bredeson J.V."/>
            <person name="Baum R."/>
            <person name="Hockemeyer D."/>
            <person name="Rokhsar D.S."/>
        </authorList>
    </citation>
    <scope>NUCLEOTIDE SEQUENCE [LARGE SCALE GENOMIC DNA]</scope>
    <source>
        <strain evidence="14">UTSW_UCB_Mm</strain>
        <tissue evidence="14">Fibroblast cell line</tissue>
    </source>
</reference>
<dbReference type="EMBL" id="VCEA01000001">
    <property type="protein sequence ID" value="KAB0357151.1"/>
    <property type="molecule type" value="Genomic_DNA"/>
</dbReference>
<evidence type="ECO:0000256" key="3">
    <source>
        <dbReference type="ARBA" id="ARBA00021235"/>
    </source>
</evidence>
<dbReference type="GO" id="GO:0000266">
    <property type="term" value="P:mitochondrial fission"/>
    <property type="evidence" value="ECO:0007669"/>
    <property type="project" value="UniProtKB-UniRule"/>
</dbReference>
<dbReference type="GO" id="GO:0006626">
    <property type="term" value="P:protein targeting to mitochondrion"/>
    <property type="evidence" value="ECO:0007669"/>
    <property type="project" value="TreeGrafter"/>
</dbReference>
<gene>
    <name evidence="14" type="ORF">FD754_001307</name>
</gene>
<comment type="caution">
    <text evidence="14">The sequence shown here is derived from an EMBL/GenBank/DDBJ whole genome shotgun (WGS) entry which is preliminary data.</text>
</comment>
<keyword evidence="15" id="KW-1185">Reference proteome</keyword>
<comment type="subcellular location">
    <subcellularLocation>
        <location evidence="12">Mitochondrion outer membrane</location>
        <topology evidence="12">Single-pass type IV membrane protein</topology>
    </subcellularLocation>
    <subcellularLocation>
        <location evidence="12">Peroxisome</location>
    </subcellularLocation>
</comment>
<feature type="domain" description="Mff-like" evidence="13">
    <location>
        <begin position="21"/>
        <end position="129"/>
    </location>
</feature>
<protein>
    <recommendedName>
        <fullName evidence="3 12">Mitochondrial fission factor</fullName>
    </recommendedName>
</protein>
<dbReference type="GO" id="GO:0005777">
    <property type="term" value="C:peroxisome"/>
    <property type="evidence" value="ECO:0007669"/>
    <property type="project" value="UniProtKB-SubCell"/>
</dbReference>